<accession>A0A2T3J9N0</accession>
<keyword evidence="2" id="KW-0378">Hydrolase</keyword>
<proteinExistence type="predicted"/>
<organism evidence="2 3">
    <name type="scientific">Photobacterium frigidiphilum</name>
    <dbReference type="NCBI Taxonomy" id="264736"/>
    <lineage>
        <taxon>Bacteria</taxon>
        <taxon>Pseudomonadati</taxon>
        <taxon>Pseudomonadota</taxon>
        <taxon>Gammaproteobacteria</taxon>
        <taxon>Vibrionales</taxon>
        <taxon>Vibrionaceae</taxon>
        <taxon>Photobacterium</taxon>
    </lineage>
</organism>
<evidence type="ECO:0000313" key="3">
    <source>
        <dbReference type="Proteomes" id="UP000240987"/>
    </source>
</evidence>
<name>A0A2T3J9N0_9GAMM</name>
<dbReference type="InterPro" id="IPR036237">
    <property type="entry name" value="Xyl_isomerase-like_sf"/>
</dbReference>
<comment type="caution">
    <text evidence="2">The sequence shown here is derived from an EMBL/GenBank/DDBJ whole genome shotgun (WGS) entry which is preliminary data.</text>
</comment>
<keyword evidence="2" id="KW-0540">Nuclease</keyword>
<keyword evidence="3" id="KW-1185">Reference proteome</keyword>
<dbReference type="PANTHER" id="PTHR12110:SF41">
    <property type="entry name" value="INOSOSE DEHYDRATASE"/>
    <property type="match status" value="1"/>
</dbReference>
<dbReference type="OrthoDB" id="9804047at2"/>
<dbReference type="Proteomes" id="UP000240987">
    <property type="component" value="Unassembled WGS sequence"/>
</dbReference>
<dbReference type="PANTHER" id="PTHR12110">
    <property type="entry name" value="HYDROXYPYRUVATE ISOMERASE"/>
    <property type="match status" value="1"/>
</dbReference>
<dbReference type="AlphaFoldDB" id="A0A2T3J9N0"/>
<evidence type="ECO:0000259" key="1">
    <source>
        <dbReference type="Pfam" id="PF01261"/>
    </source>
</evidence>
<dbReference type="InterPro" id="IPR013022">
    <property type="entry name" value="Xyl_isomerase-like_TIM-brl"/>
</dbReference>
<sequence>MSYMIACAPCCWGVESAGNPHNPDWLHVLHETNEAGFAGLELGPYGFVPLDADSVNTALFMKELEICAGTIFEPLSDIDSQTDILNKTKTLCALLQKIGTDKLVVIDCVNDVRSQFAGLSDLAPRLENSKWSVMMNTIRQISAIAKAFDIRAVVHPHAGGYIEYEDEVDRMLADLTHDEVGLCLDTGHLYYAGMDPAKSLKQYANRLDYVHFKDVNDAVLHSVIESRVGFWQACADGVMCPIGEGAVDYDAVQQVLTEIGYTGWITIEQERDPRNSSTTLPDIKRSRKYLAKRGFG</sequence>
<dbReference type="Pfam" id="PF01261">
    <property type="entry name" value="AP_endonuc_2"/>
    <property type="match status" value="1"/>
</dbReference>
<gene>
    <name evidence="2" type="ORF">C9J12_22535</name>
</gene>
<reference evidence="2 3" key="1">
    <citation type="submission" date="2018-01" db="EMBL/GenBank/DDBJ databases">
        <title>Whole genome sequencing of Histamine producing bacteria.</title>
        <authorList>
            <person name="Butler K."/>
        </authorList>
    </citation>
    <scope>NUCLEOTIDE SEQUENCE [LARGE SCALE GENOMIC DNA]</scope>
    <source>
        <strain evidence="2 3">JCM 12947</strain>
    </source>
</reference>
<dbReference type="SUPFAM" id="SSF51658">
    <property type="entry name" value="Xylose isomerase-like"/>
    <property type="match status" value="1"/>
</dbReference>
<protein>
    <submittedName>
        <fullName evidence="2">AP endonuclease</fullName>
    </submittedName>
</protein>
<dbReference type="GO" id="GO:0004519">
    <property type="term" value="F:endonuclease activity"/>
    <property type="evidence" value="ECO:0007669"/>
    <property type="project" value="UniProtKB-KW"/>
</dbReference>
<dbReference type="EMBL" id="PYMJ01000030">
    <property type="protein sequence ID" value="PSU45483.1"/>
    <property type="molecule type" value="Genomic_DNA"/>
</dbReference>
<feature type="domain" description="Xylose isomerase-like TIM barrel" evidence="1">
    <location>
        <begin position="31"/>
        <end position="289"/>
    </location>
</feature>
<dbReference type="RefSeq" id="WP_107244749.1">
    <property type="nucleotide sequence ID" value="NZ_PYMJ01000030.1"/>
</dbReference>
<dbReference type="InterPro" id="IPR050312">
    <property type="entry name" value="IolE/XylAMocC-like"/>
</dbReference>
<dbReference type="Gene3D" id="3.20.20.150">
    <property type="entry name" value="Divalent-metal-dependent TIM barrel enzymes"/>
    <property type="match status" value="1"/>
</dbReference>
<evidence type="ECO:0000313" key="2">
    <source>
        <dbReference type="EMBL" id="PSU45483.1"/>
    </source>
</evidence>
<keyword evidence="2" id="KW-0255">Endonuclease</keyword>